<dbReference type="EMBL" id="JAFBMS010000144">
    <property type="protein sequence ID" value="KAG9334631.1"/>
    <property type="molecule type" value="Genomic_DNA"/>
</dbReference>
<name>A0A8T2N7N2_9TELE</name>
<comment type="caution">
    <text evidence="2">The sequence shown here is derived from an EMBL/GenBank/DDBJ whole genome shotgun (WGS) entry which is preliminary data.</text>
</comment>
<dbReference type="InterPro" id="IPR009003">
    <property type="entry name" value="Peptidase_S1_PA"/>
</dbReference>
<evidence type="ECO:0000256" key="1">
    <source>
        <dbReference type="SAM" id="SignalP"/>
    </source>
</evidence>
<evidence type="ECO:0000313" key="3">
    <source>
        <dbReference type="Proteomes" id="UP000824540"/>
    </source>
</evidence>
<feature type="signal peptide" evidence="1">
    <location>
        <begin position="1"/>
        <end position="15"/>
    </location>
</feature>
<proteinExistence type="predicted"/>
<protein>
    <recommendedName>
        <fullName evidence="4">Secreted protein</fullName>
    </recommendedName>
</protein>
<reference evidence="2" key="1">
    <citation type="thesis" date="2021" institute="BYU ScholarsArchive" country="Provo, UT, USA">
        <title>Applications of and Algorithms for Genome Assembly and Genomic Analyses with an Emphasis on Marine Teleosts.</title>
        <authorList>
            <person name="Pickett B.D."/>
        </authorList>
    </citation>
    <scope>NUCLEOTIDE SEQUENCE</scope>
    <source>
        <strain evidence="2">HI-2016</strain>
    </source>
</reference>
<keyword evidence="3" id="KW-1185">Reference proteome</keyword>
<organism evidence="2 3">
    <name type="scientific">Albula glossodonta</name>
    <name type="common">roundjaw bonefish</name>
    <dbReference type="NCBI Taxonomy" id="121402"/>
    <lineage>
        <taxon>Eukaryota</taxon>
        <taxon>Metazoa</taxon>
        <taxon>Chordata</taxon>
        <taxon>Craniata</taxon>
        <taxon>Vertebrata</taxon>
        <taxon>Euteleostomi</taxon>
        <taxon>Actinopterygii</taxon>
        <taxon>Neopterygii</taxon>
        <taxon>Teleostei</taxon>
        <taxon>Albuliformes</taxon>
        <taxon>Albulidae</taxon>
        <taxon>Albula</taxon>
    </lineage>
</organism>
<feature type="chain" id="PRO_5035868463" description="Secreted protein" evidence="1">
    <location>
        <begin position="16"/>
        <end position="72"/>
    </location>
</feature>
<dbReference type="SUPFAM" id="SSF50494">
    <property type="entry name" value="Trypsin-like serine proteases"/>
    <property type="match status" value="1"/>
</dbReference>
<keyword evidence="1" id="KW-0732">Signal</keyword>
<dbReference type="Proteomes" id="UP000824540">
    <property type="component" value="Unassembled WGS sequence"/>
</dbReference>
<sequence>MRSLVFILLLGAAVALEDDKIVGGYECTPYSQPWQVSLNSGERERGVRERKIHMKGTVHTHTLTHTHRNTQN</sequence>
<dbReference type="AlphaFoldDB" id="A0A8T2N7N2"/>
<evidence type="ECO:0008006" key="4">
    <source>
        <dbReference type="Google" id="ProtNLM"/>
    </source>
</evidence>
<gene>
    <name evidence="2" type="ORF">JZ751_007454</name>
</gene>
<evidence type="ECO:0000313" key="2">
    <source>
        <dbReference type="EMBL" id="KAG9334631.1"/>
    </source>
</evidence>
<accession>A0A8T2N7N2</accession>